<dbReference type="Proteomes" id="UP001151760">
    <property type="component" value="Unassembled WGS sequence"/>
</dbReference>
<evidence type="ECO:0000313" key="2">
    <source>
        <dbReference type="EMBL" id="GJU00531.1"/>
    </source>
</evidence>
<protein>
    <submittedName>
        <fullName evidence="2">Uncharacterized protein</fullName>
    </submittedName>
</protein>
<dbReference type="EMBL" id="BQNB010020873">
    <property type="protein sequence ID" value="GJU00531.1"/>
    <property type="molecule type" value="Genomic_DNA"/>
</dbReference>
<accession>A0ABQ5IL88</accession>
<comment type="caution">
    <text evidence="2">The sequence shown here is derived from an EMBL/GenBank/DDBJ whole genome shotgun (WGS) entry which is preliminary data.</text>
</comment>
<reference evidence="2" key="1">
    <citation type="journal article" date="2022" name="Int. J. Mol. Sci.">
        <title>Draft Genome of Tanacetum Coccineum: Genomic Comparison of Closely Related Tanacetum-Family Plants.</title>
        <authorList>
            <person name="Yamashiro T."/>
            <person name="Shiraishi A."/>
            <person name="Nakayama K."/>
            <person name="Satake H."/>
        </authorList>
    </citation>
    <scope>NUCLEOTIDE SEQUENCE</scope>
</reference>
<gene>
    <name evidence="2" type="ORF">Tco_1110869</name>
</gene>
<evidence type="ECO:0000313" key="3">
    <source>
        <dbReference type="Proteomes" id="UP001151760"/>
    </source>
</evidence>
<feature type="region of interest" description="Disordered" evidence="1">
    <location>
        <begin position="133"/>
        <end position="158"/>
    </location>
</feature>
<proteinExistence type="predicted"/>
<organism evidence="2 3">
    <name type="scientific">Tanacetum coccineum</name>
    <dbReference type="NCBI Taxonomy" id="301880"/>
    <lineage>
        <taxon>Eukaryota</taxon>
        <taxon>Viridiplantae</taxon>
        <taxon>Streptophyta</taxon>
        <taxon>Embryophyta</taxon>
        <taxon>Tracheophyta</taxon>
        <taxon>Spermatophyta</taxon>
        <taxon>Magnoliopsida</taxon>
        <taxon>eudicotyledons</taxon>
        <taxon>Gunneridae</taxon>
        <taxon>Pentapetalae</taxon>
        <taxon>asterids</taxon>
        <taxon>campanulids</taxon>
        <taxon>Asterales</taxon>
        <taxon>Asteraceae</taxon>
        <taxon>Asteroideae</taxon>
        <taxon>Anthemideae</taxon>
        <taxon>Anthemidinae</taxon>
        <taxon>Tanacetum</taxon>
    </lineage>
</organism>
<sequence length="219" mass="23074">MPSVVRGYVIRHARICHPSCADMLSVMRGYVIRLSIYANTRYILCARVWVDITITCGSVENVIENESHFSLEVVDQDLSSLAMFTKHFMGEQRKRVVSFGVGEGKEEFMGGIGGGSFAIRSMVAKDGLGGDGLVVDGGRSPSTSSRDREDGGVANKSSMGSRLIVTSEVSLDSWVGAGGGEVNGGGVVLGVSKQFSFELVFIGDSGGEIIGEVGGAPNV</sequence>
<keyword evidence="3" id="KW-1185">Reference proteome</keyword>
<evidence type="ECO:0000256" key="1">
    <source>
        <dbReference type="SAM" id="MobiDB-lite"/>
    </source>
</evidence>
<reference evidence="2" key="2">
    <citation type="submission" date="2022-01" db="EMBL/GenBank/DDBJ databases">
        <authorList>
            <person name="Yamashiro T."/>
            <person name="Shiraishi A."/>
            <person name="Satake H."/>
            <person name="Nakayama K."/>
        </authorList>
    </citation>
    <scope>NUCLEOTIDE SEQUENCE</scope>
</reference>
<name>A0ABQ5IL88_9ASTR</name>